<sequence length="83" mass="9015">MLDETLKNSRHKTVGVKQTQRALEKGIVREVFIAKDAEQHVLRPIIESCKTLGIEMVEIPTMIDLGKACGIEVGAAVAALTAE</sequence>
<evidence type="ECO:0000259" key="1">
    <source>
        <dbReference type="Pfam" id="PF01248"/>
    </source>
</evidence>
<protein>
    <submittedName>
        <fullName evidence="2">Ribosomal protein</fullName>
    </submittedName>
</protein>
<feature type="domain" description="Ribosomal protein eL8/eL30/eS12/Gadd45" evidence="1">
    <location>
        <begin position="6"/>
        <end position="80"/>
    </location>
</feature>
<accession>W0E4V2</accession>
<organism evidence="2 3">
    <name type="scientific">Desulfitobacterium metallireducens DSM 15288</name>
    <dbReference type="NCBI Taxonomy" id="871968"/>
    <lineage>
        <taxon>Bacteria</taxon>
        <taxon>Bacillati</taxon>
        <taxon>Bacillota</taxon>
        <taxon>Clostridia</taxon>
        <taxon>Eubacteriales</taxon>
        <taxon>Desulfitobacteriaceae</taxon>
        <taxon>Desulfitobacterium</taxon>
    </lineage>
</organism>
<keyword evidence="2" id="KW-0687">Ribonucleoprotein</keyword>
<dbReference type="GO" id="GO:0005840">
    <property type="term" value="C:ribosome"/>
    <property type="evidence" value="ECO:0007669"/>
    <property type="project" value="UniProtKB-KW"/>
</dbReference>
<dbReference type="InterPro" id="IPR029064">
    <property type="entry name" value="Ribosomal_eL30-like_sf"/>
</dbReference>
<evidence type="ECO:0000313" key="2">
    <source>
        <dbReference type="EMBL" id="AHF05890.1"/>
    </source>
</evidence>
<evidence type="ECO:0000313" key="3">
    <source>
        <dbReference type="Proteomes" id="UP000010847"/>
    </source>
</evidence>
<dbReference type="RefSeq" id="WP_006716330.1">
    <property type="nucleotide sequence ID" value="NZ_CP007032.1"/>
</dbReference>
<dbReference type="KEGG" id="dmt:DESME_01420"/>
<dbReference type="InterPro" id="IPR004038">
    <property type="entry name" value="Ribosomal_eL8/eL30/eS12/Gad45"/>
</dbReference>
<dbReference type="Proteomes" id="UP000010847">
    <property type="component" value="Chromosome"/>
</dbReference>
<dbReference type="HOGENOM" id="CLU_168063_1_0_9"/>
<name>W0E4V2_9FIRM</name>
<dbReference type="EMBL" id="CP007032">
    <property type="protein sequence ID" value="AHF05890.1"/>
    <property type="molecule type" value="Genomic_DNA"/>
</dbReference>
<keyword evidence="3" id="KW-1185">Reference proteome</keyword>
<keyword evidence="2" id="KW-0689">Ribosomal protein</keyword>
<gene>
    <name evidence="2" type="ORF">DESME_01420</name>
</gene>
<reference evidence="2 3" key="1">
    <citation type="submission" date="2013-12" db="EMBL/GenBank/DDBJ databases">
        <authorList>
            <consortium name="DOE Joint Genome Institute"/>
            <person name="Smidt H."/>
            <person name="Huntemann M."/>
            <person name="Han J."/>
            <person name="Chen A."/>
            <person name="Kyrpides N."/>
            <person name="Mavromatis K."/>
            <person name="Markowitz V."/>
            <person name="Palaniappan K."/>
            <person name="Ivanova N."/>
            <person name="Schaumberg A."/>
            <person name="Pati A."/>
            <person name="Liolios K."/>
            <person name="Nordberg H.P."/>
            <person name="Cantor M.N."/>
            <person name="Hua S.X."/>
            <person name="Woyke T."/>
        </authorList>
    </citation>
    <scope>NUCLEOTIDE SEQUENCE [LARGE SCALE GENOMIC DNA]</scope>
    <source>
        <strain evidence="3">DSM 15288</strain>
    </source>
</reference>
<dbReference type="STRING" id="871968.DESME_01420"/>
<dbReference type="AlphaFoldDB" id="W0E4V2"/>
<dbReference type="SUPFAM" id="SSF55315">
    <property type="entry name" value="L30e-like"/>
    <property type="match status" value="1"/>
</dbReference>
<dbReference type="Gene3D" id="3.30.1330.30">
    <property type="match status" value="1"/>
</dbReference>
<dbReference type="OrthoDB" id="2353623at2"/>
<dbReference type="Pfam" id="PF01248">
    <property type="entry name" value="Ribosomal_L7Ae"/>
    <property type="match status" value="1"/>
</dbReference>
<dbReference type="eggNOG" id="COG1358">
    <property type="taxonomic scope" value="Bacteria"/>
</dbReference>
<proteinExistence type="predicted"/>